<keyword evidence="3" id="KW-1185">Reference proteome</keyword>
<feature type="transmembrane region" description="Helical" evidence="1">
    <location>
        <begin position="74"/>
        <end position="95"/>
    </location>
</feature>
<keyword evidence="1" id="KW-0812">Transmembrane</keyword>
<reference evidence="2" key="1">
    <citation type="submission" date="2023-10" db="EMBL/GenBank/DDBJ databases">
        <title>Genome assembly of Pristionchus species.</title>
        <authorList>
            <person name="Yoshida K."/>
            <person name="Sommer R.J."/>
        </authorList>
    </citation>
    <scope>NUCLEOTIDE SEQUENCE</scope>
    <source>
        <strain evidence="2">RS0144</strain>
    </source>
</reference>
<keyword evidence="1" id="KW-1133">Transmembrane helix</keyword>
<feature type="transmembrane region" description="Helical" evidence="1">
    <location>
        <begin position="101"/>
        <end position="121"/>
    </location>
</feature>
<evidence type="ECO:0008006" key="4">
    <source>
        <dbReference type="Google" id="ProtNLM"/>
    </source>
</evidence>
<dbReference type="Proteomes" id="UP001432027">
    <property type="component" value="Unassembled WGS sequence"/>
</dbReference>
<organism evidence="2 3">
    <name type="scientific">Pristionchus entomophagus</name>
    <dbReference type="NCBI Taxonomy" id="358040"/>
    <lineage>
        <taxon>Eukaryota</taxon>
        <taxon>Metazoa</taxon>
        <taxon>Ecdysozoa</taxon>
        <taxon>Nematoda</taxon>
        <taxon>Chromadorea</taxon>
        <taxon>Rhabditida</taxon>
        <taxon>Rhabditina</taxon>
        <taxon>Diplogasteromorpha</taxon>
        <taxon>Diplogasteroidea</taxon>
        <taxon>Neodiplogasteridae</taxon>
        <taxon>Pristionchus</taxon>
    </lineage>
</organism>
<accession>A0AAV5TIP9</accession>
<dbReference type="AlphaFoldDB" id="A0AAV5TIP9"/>
<dbReference type="EMBL" id="BTSX01000004">
    <property type="protein sequence ID" value="GMS94176.1"/>
    <property type="molecule type" value="Genomic_DNA"/>
</dbReference>
<sequence length="131" mass="14744">QGDDGIITLSAGHSLFIAGGSLSSSRRRNRTSLRVRLHSPVVLFILTSDRRLSPSRLIRLSVTHTRRRNNHLQIISNDQTSIIGWVIIAIGQVLIRRLNFHLIHFLMGNVIPSILLLLLSIDARSLRRSGR</sequence>
<name>A0AAV5TIP9_9BILA</name>
<feature type="non-terminal residue" evidence="2">
    <location>
        <position position="1"/>
    </location>
</feature>
<proteinExistence type="predicted"/>
<evidence type="ECO:0000256" key="1">
    <source>
        <dbReference type="SAM" id="Phobius"/>
    </source>
</evidence>
<gene>
    <name evidence="2" type="ORF">PENTCL1PPCAC_16351</name>
</gene>
<keyword evidence="1" id="KW-0472">Membrane</keyword>
<feature type="transmembrane region" description="Helical" evidence="1">
    <location>
        <begin position="6"/>
        <end position="24"/>
    </location>
</feature>
<comment type="caution">
    <text evidence="2">The sequence shown here is derived from an EMBL/GenBank/DDBJ whole genome shotgun (WGS) entry which is preliminary data.</text>
</comment>
<evidence type="ECO:0000313" key="2">
    <source>
        <dbReference type="EMBL" id="GMS94176.1"/>
    </source>
</evidence>
<protein>
    <recommendedName>
        <fullName evidence="4">G protein-coupled receptor</fullName>
    </recommendedName>
</protein>
<feature type="non-terminal residue" evidence="2">
    <location>
        <position position="131"/>
    </location>
</feature>
<evidence type="ECO:0000313" key="3">
    <source>
        <dbReference type="Proteomes" id="UP001432027"/>
    </source>
</evidence>